<evidence type="ECO:0000256" key="12">
    <source>
        <dbReference type="HAMAP-Rule" id="MF_00974"/>
    </source>
</evidence>
<evidence type="ECO:0000313" key="16">
    <source>
        <dbReference type="EMBL" id="OGM80214.1"/>
    </source>
</evidence>
<comment type="catalytic activity">
    <reaction evidence="12">
        <text>ssDNA + n NTP = ssDNA/pppN(pN)n-1 hybrid + (n-1) diphosphate.</text>
        <dbReference type="EC" id="2.7.7.101"/>
    </reaction>
</comment>
<dbReference type="PANTHER" id="PTHR30313:SF2">
    <property type="entry name" value="DNA PRIMASE"/>
    <property type="match status" value="1"/>
</dbReference>
<dbReference type="PIRSF" id="PIRSF002811">
    <property type="entry name" value="DnaG"/>
    <property type="match status" value="1"/>
</dbReference>
<dbReference type="InterPro" id="IPR050219">
    <property type="entry name" value="DnaG_primase"/>
</dbReference>
<dbReference type="InterPro" id="IPR002694">
    <property type="entry name" value="Znf_CHC2"/>
</dbReference>
<sequence>MVDQVQEVKEKTDIVDVVGEFVELKKAGRHFRGLCPFHHEKSPSFMVSPELQIYKCFGCGESGDVIAFLMKYEGLDFGEALAVLAEKAGVELKRVSRLSRTEKEELIEINELVARFYHFILLKHPLGKEGLEYLSQRRGISLQTIEEFDLGCSPESGNLMFNYLTQKKKIDPKLLEKAGVVVHVRGRWWDRFRGRVVFPIKDYRGRVIALAGRIMPKLEGRDLAKYINSPETLVYKKSASLYGIDRAKEMIRETKEAIIVEGEIDLISLWQAGIKNVVAIKGTALTEEQVRLVSRFAKTVLFCLDSDFAGDNAAIRGLKIAQQAEIELKVVNLGSFKDPDEFVRQDLEGFRLALKSAIGIWDFLIEMVIGRHDLSDSGSRAKISRELVPILALITDGILRAHFVKKVAEKLDVPEEAVNEEVEKYLKGVVKKTEVFSRPVKIVKKDTRELVEERILAIALQTGEIKKVLDLTGEMIKTGFIGKVFEEMKRLGDGFEIGRFVDTLPGELKDRVAGLFIEELGAEEEGDLMKELEKLILRLRMIDLKEKMANALDDVEFVKLSKERVELEKKTAT</sequence>
<evidence type="ECO:0000256" key="2">
    <source>
        <dbReference type="ARBA" id="ARBA00022515"/>
    </source>
</evidence>
<evidence type="ECO:0000256" key="5">
    <source>
        <dbReference type="ARBA" id="ARBA00022705"/>
    </source>
</evidence>
<evidence type="ECO:0000256" key="11">
    <source>
        <dbReference type="ARBA" id="ARBA00023163"/>
    </source>
</evidence>
<evidence type="ECO:0000259" key="15">
    <source>
        <dbReference type="PROSITE" id="PS50880"/>
    </source>
</evidence>
<dbReference type="InterPro" id="IPR036977">
    <property type="entry name" value="DNA_primase_Znf_CHC2"/>
</dbReference>
<evidence type="ECO:0000256" key="6">
    <source>
        <dbReference type="ARBA" id="ARBA00022723"/>
    </source>
</evidence>
<evidence type="ECO:0000313" key="17">
    <source>
        <dbReference type="Proteomes" id="UP000178999"/>
    </source>
</evidence>
<gene>
    <name evidence="12" type="primary">dnaG</name>
    <name evidence="16" type="ORF">A2382_01170</name>
</gene>
<dbReference type="PROSITE" id="PS50880">
    <property type="entry name" value="TOPRIM"/>
    <property type="match status" value="1"/>
</dbReference>
<dbReference type="CDD" id="cd03364">
    <property type="entry name" value="TOPRIM_DnaG_primases"/>
    <property type="match status" value="1"/>
</dbReference>
<comment type="function">
    <text evidence="12 13">RNA polymerase that catalyzes the synthesis of short RNA molecules used as primers for DNA polymerase during DNA replication.</text>
</comment>
<feature type="zinc finger region" description="CHC2-type" evidence="12 14">
    <location>
        <begin position="35"/>
        <end position="59"/>
    </location>
</feature>
<keyword evidence="2 12" id="KW-0639">Primosome</keyword>
<comment type="cofactor">
    <cofactor evidence="12 13 14">
        <name>Zn(2+)</name>
        <dbReference type="ChEBI" id="CHEBI:29105"/>
    </cofactor>
    <text evidence="12 13 14">Binds 1 zinc ion per monomer.</text>
</comment>
<dbReference type="GO" id="GO:0008270">
    <property type="term" value="F:zinc ion binding"/>
    <property type="evidence" value="ECO:0007669"/>
    <property type="project" value="UniProtKB-UniRule"/>
</dbReference>
<keyword evidence="1 12" id="KW-0240">DNA-directed RNA polymerase</keyword>
<dbReference type="Proteomes" id="UP000178999">
    <property type="component" value="Unassembled WGS sequence"/>
</dbReference>
<dbReference type="FunFam" id="3.90.580.10:FF:000001">
    <property type="entry name" value="DNA primase"/>
    <property type="match status" value="1"/>
</dbReference>
<dbReference type="PANTHER" id="PTHR30313">
    <property type="entry name" value="DNA PRIMASE"/>
    <property type="match status" value="1"/>
</dbReference>
<dbReference type="STRING" id="1802538.A2382_01170"/>
<proteinExistence type="inferred from homology"/>
<keyword evidence="6 12" id="KW-0479">Metal-binding</keyword>
<dbReference type="InterPro" id="IPR034151">
    <property type="entry name" value="TOPRIM_DnaG_bac"/>
</dbReference>
<dbReference type="SUPFAM" id="SSF57783">
    <property type="entry name" value="Zinc beta-ribbon"/>
    <property type="match status" value="1"/>
</dbReference>
<protein>
    <recommendedName>
        <fullName evidence="12 13">DNA primase</fullName>
        <ecNumber evidence="12">2.7.7.101</ecNumber>
    </recommendedName>
</protein>
<feature type="domain" description="Toprim" evidence="15">
    <location>
        <begin position="255"/>
        <end position="336"/>
    </location>
</feature>
<dbReference type="HAMAP" id="MF_00974">
    <property type="entry name" value="DNA_primase_DnaG"/>
    <property type="match status" value="1"/>
</dbReference>
<evidence type="ECO:0000256" key="14">
    <source>
        <dbReference type="PIRSR" id="PIRSR002811-1"/>
    </source>
</evidence>
<dbReference type="Pfam" id="PF08275">
    <property type="entry name" value="DNAG_N"/>
    <property type="match status" value="1"/>
</dbReference>
<dbReference type="InterPro" id="IPR006171">
    <property type="entry name" value="TOPRIM_dom"/>
</dbReference>
<dbReference type="InterPro" id="IPR019475">
    <property type="entry name" value="DNA_primase_DnaB-bd"/>
</dbReference>
<keyword evidence="4 12" id="KW-0548">Nucleotidyltransferase</keyword>
<comment type="subunit">
    <text evidence="12">Monomer. Interacts with DnaB.</text>
</comment>
<dbReference type="InterPro" id="IPR037068">
    <property type="entry name" value="DNA_primase_core_N_sf"/>
</dbReference>
<keyword evidence="8 12" id="KW-0862">Zinc</keyword>
<comment type="caution">
    <text evidence="16">The sequence shown here is derived from an EMBL/GenBank/DDBJ whole genome shotgun (WGS) entry which is preliminary data.</text>
</comment>
<keyword evidence="10 12" id="KW-0238">DNA-binding</keyword>
<dbReference type="EMBL" id="MGHY01000002">
    <property type="protein sequence ID" value="OGM80214.1"/>
    <property type="molecule type" value="Genomic_DNA"/>
</dbReference>
<keyword evidence="7 12" id="KW-0863">Zinc-finger</keyword>
<comment type="domain">
    <text evidence="12">Contains an N-terminal zinc-binding domain, a central core domain that contains the primase activity, and a C-terminal DnaB-binding domain.</text>
</comment>
<reference evidence="16 17" key="1">
    <citation type="journal article" date="2016" name="Nat. Commun.">
        <title>Thousands of microbial genomes shed light on interconnected biogeochemical processes in an aquifer system.</title>
        <authorList>
            <person name="Anantharaman K."/>
            <person name="Brown C.T."/>
            <person name="Hug L.A."/>
            <person name="Sharon I."/>
            <person name="Castelle C.J."/>
            <person name="Probst A.J."/>
            <person name="Thomas B.C."/>
            <person name="Singh A."/>
            <person name="Wilkins M.J."/>
            <person name="Karaoz U."/>
            <person name="Brodie E.L."/>
            <person name="Williams K.H."/>
            <person name="Hubbard S.S."/>
            <person name="Banfield J.F."/>
        </authorList>
    </citation>
    <scope>NUCLEOTIDE SEQUENCE [LARGE SCALE GENOMIC DNA]</scope>
</reference>
<dbReference type="AlphaFoldDB" id="A0A1F8CV55"/>
<dbReference type="Gene3D" id="3.90.580.10">
    <property type="entry name" value="Zinc finger, CHC2-type domain"/>
    <property type="match status" value="1"/>
</dbReference>
<dbReference type="Pfam" id="PF13155">
    <property type="entry name" value="Toprim_2"/>
    <property type="match status" value="1"/>
</dbReference>
<evidence type="ECO:0000256" key="13">
    <source>
        <dbReference type="PIRNR" id="PIRNR002811"/>
    </source>
</evidence>
<organism evidence="16 17">
    <name type="scientific">Candidatus Woesebacteria bacterium RIFOXYB1_FULL_38_16</name>
    <dbReference type="NCBI Taxonomy" id="1802538"/>
    <lineage>
        <taxon>Bacteria</taxon>
        <taxon>Candidatus Woeseibacteriota</taxon>
    </lineage>
</organism>
<keyword evidence="9" id="KW-0460">Magnesium</keyword>
<dbReference type="Gene3D" id="3.40.1360.10">
    <property type="match status" value="1"/>
</dbReference>
<dbReference type="GO" id="GO:0005737">
    <property type="term" value="C:cytoplasm"/>
    <property type="evidence" value="ECO:0007669"/>
    <property type="project" value="TreeGrafter"/>
</dbReference>
<dbReference type="InterPro" id="IPR030846">
    <property type="entry name" value="DnaG_bac"/>
</dbReference>
<dbReference type="GO" id="GO:0006269">
    <property type="term" value="P:DNA replication, synthesis of primer"/>
    <property type="evidence" value="ECO:0007669"/>
    <property type="project" value="UniProtKB-UniRule"/>
</dbReference>
<dbReference type="GO" id="GO:0003899">
    <property type="term" value="F:DNA-directed RNA polymerase activity"/>
    <property type="evidence" value="ECO:0007669"/>
    <property type="project" value="UniProtKB-UniRule"/>
</dbReference>
<name>A0A1F8CV55_9BACT</name>
<evidence type="ECO:0000256" key="8">
    <source>
        <dbReference type="ARBA" id="ARBA00022833"/>
    </source>
</evidence>
<dbReference type="SMART" id="SM00400">
    <property type="entry name" value="ZnF_CHCC"/>
    <property type="match status" value="1"/>
</dbReference>
<dbReference type="SMART" id="SM00493">
    <property type="entry name" value="TOPRIM"/>
    <property type="match status" value="1"/>
</dbReference>
<dbReference type="Pfam" id="PF01807">
    <property type="entry name" value="Zn_ribbon_DnaG"/>
    <property type="match status" value="1"/>
</dbReference>
<dbReference type="Pfam" id="PF10410">
    <property type="entry name" value="DnaB_bind"/>
    <property type="match status" value="1"/>
</dbReference>
<comment type="similarity">
    <text evidence="12 13">Belongs to the DnaG primase family.</text>
</comment>
<evidence type="ECO:0000256" key="4">
    <source>
        <dbReference type="ARBA" id="ARBA00022695"/>
    </source>
</evidence>
<evidence type="ECO:0000256" key="7">
    <source>
        <dbReference type="ARBA" id="ARBA00022771"/>
    </source>
</evidence>
<dbReference type="InterPro" id="IPR013264">
    <property type="entry name" value="DNAG_N"/>
</dbReference>
<accession>A0A1F8CV55</accession>
<dbReference type="InterPro" id="IPR006295">
    <property type="entry name" value="DNA_primase_DnaG"/>
</dbReference>
<evidence type="ECO:0000256" key="1">
    <source>
        <dbReference type="ARBA" id="ARBA00022478"/>
    </source>
</evidence>
<dbReference type="GO" id="GO:0000428">
    <property type="term" value="C:DNA-directed RNA polymerase complex"/>
    <property type="evidence" value="ECO:0007669"/>
    <property type="project" value="UniProtKB-KW"/>
</dbReference>
<dbReference type="Gene3D" id="3.90.980.10">
    <property type="entry name" value="DNA primase, catalytic core, N-terminal domain"/>
    <property type="match status" value="1"/>
</dbReference>
<dbReference type="NCBIfam" id="TIGR01391">
    <property type="entry name" value="dnaG"/>
    <property type="match status" value="1"/>
</dbReference>
<keyword evidence="5 12" id="KW-0235">DNA replication</keyword>
<dbReference type="SUPFAM" id="SSF56731">
    <property type="entry name" value="DNA primase core"/>
    <property type="match status" value="1"/>
</dbReference>
<keyword evidence="11 12" id="KW-0804">Transcription</keyword>
<evidence type="ECO:0000256" key="3">
    <source>
        <dbReference type="ARBA" id="ARBA00022679"/>
    </source>
</evidence>
<evidence type="ECO:0000256" key="9">
    <source>
        <dbReference type="ARBA" id="ARBA00022842"/>
    </source>
</evidence>
<keyword evidence="3 12" id="KW-0808">Transferase</keyword>
<dbReference type="GO" id="GO:1990077">
    <property type="term" value="C:primosome complex"/>
    <property type="evidence" value="ECO:0007669"/>
    <property type="project" value="UniProtKB-KW"/>
</dbReference>
<evidence type="ECO:0000256" key="10">
    <source>
        <dbReference type="ARBA" id="ARBA00023125"/>
    </source>
</evidence>
<dbReference type="GO" id="GO:0003677">
    <property type="term" value="F:DNA binding"/>
    <property type="evidence" value="ECO:0007669"/>
    <property type="project" value="UniProtKB-KW"/>
</dbReference>
<dbReference type="EC" id="2.7.7.101" evidence="12"/>